<comment type="caution">
    <text evidence="1">The sequence shown here is derived from an EMBL/GenBank/DDBJ whole genome shotgun (WGS) entry which is preliminary data.</text>
</comment>
<dbReference type="Proteomes" id="UP000194798">
    <property type="component" value="Unassembled WGS sequence"/>
</dbReference>
<protein>
    <submittedName>
        <fullName evidence="1">Uncharacterized protein</fullName>
    </submittedName>
</protein>
<proteinExistence type="predicted"/>
<keyword evidence="2" id="KW-1185">Reference proteome</keyword>
<evidence type="ECO:0000313" key="2">
    <source>
        <dbReference type="Proteomes" id="UP000194798"/>
    </source>
</evidence>
<sequence>MMADDLQTMNRLFHAENVEEFSDALNDLLHRAHDKHLRNNAHRALKQAIAEHLERHALAGRLDVFVSIRKRICILLQQFYPEVLEHSETL</sequence>
<dbReference type="RefSeq" id="WP_086488111.1">
    <property type="nucleotide sequence ID" value="NZ_MSLT01000012.1"/>
</dbReference>
<organism evidence="1 2">
    <name type="scientific">Thioflexithrix psekupsensis</name>
    <dbReference type="NCBI Taxonomy" id="1570016"/>
    <lineage>
        <taxon>Bacteria</taxon>
        <taxon>Pseudomonadati</taxon>
        <taxon>Pseudomonadota</taxon>
        <taxon>Gammaproteobacteria</taxon>
        <taxon>Thiotrichales</taxon>
        <taxon>Thioflexithrix</taxon>
    </lineage>
</organism>
<accession>A0A251X9Y8</accession>
<dbReference type="AlphaFoldDB" id="A0A251X9Y8"/>
<name>A0A251X9Y8_9GAMM</name>
<gene>
    <name evidence="1" type="ORF">TPSD3_08415</name>
</gene>
<dbReference type="EMBL" id="MSLT01000012">
    <property type="protein sequence ID" value="OUD14332.1"/>
    <property type="molecule type" value="Genomic_DNA"/>
</dbReference>
<reference evidence="1 2" key="1">
    <citation type="submission" date="2016-12" db="EMBL/GenBank/DDBJ databases">
        <title>Thioflexothrix psekupsii D3 genome sequencing and assembly.</title>
        <authorList>
            <person name="Fomenkov A."/>
            <person name="Vincze T."/>
            <person name="Grabovich M."/>
            <person name="Anton B.P."/>
            <person name="Dubinina G."/>
            <person name="Orlova M."/>
            <person name="Belousova E."/>
            <person name="Roberts R.J."/>
        </authorList>
    </citation>
    <scope>NUCLEOTIDE SEQUENCE [LARGE SCALE GENOMIC DNA]</scope>
    <source>
        <strain evidence="1">D3</strain>
    </source>
</reference>
<evidence type="ECO:0000313" key="1">
    <source>
        <dbReference type="EMBL" id="OUD14332.1"/>
    </source>
</evidence>